<feature type="transmembrane region" description="Helical" evidence="5">
    <location>
        <begin position="51"/>
        <end position="69"/>
    </location>
</feature>
<comment type="subcellular location">
    <subcellularLocation>
        <location evidence="1">Membrane</location>
        <topology evidence="1">Multi-pass membrane protein</topology>
    </subcellularLocation>
</comment>
<dbReference type="PATRIC" id="fig|391937.3.peg.3289"/>
<keyword evidence="7" id="KW-1185">Reference proteome</keyword>
<keyword evidence="3 5" id="KW-1133">Transmembrane helix</keyword>
<comment type="caution">
    <text evidence="6">The sequence shown here is derived from an EMBL/GenBank/DDBJ whole genome shotgun (WGS) entry which is preliminary data.</text>
</comment>
<dbReference type="SUPFAM" id="SSF158442">
    <property type="entry name" value="DsbB-like"/>
    <property type="match status" value="1"/>
</dbReference>
<feature type="transmembrane region" description="Helical" evidence="5">
    <location>
        <begin position="76"/>
        <end position="96"/>
    </location>
</feature>
<dbReference type="InterPro" id="IPR003752">
    <property type="entry name" value="DiS_bond_form_DsbB/BdbC"/>
</dbReference>
<dbReference type="InterPro" id="IPR024199">
    <property type="entry name" value="Uncharacterised_DsbB"/>
</dbReference>
<evidence type="ECO:0008006" key="8">
    <source>
        <dbReference type="Google" id="ProtNLM"/>
    </source>
</evidence>
<dbReference type="STRING" id="391937.NA2_16023"/>
<accession>K2N0L4</accession>
<dbReference type="Gene3D" id="1.20.1550.10">
    <property type="entry name" value="DsbB-like"/>
    <property type="match status" value="1"/>
</dbReference>
<reference evidence="6 7" key="1">
    <citation type="journal article" date="2012" name="J. Bacteriol.">
        <title>Genome Sequence of Nitratireductor pacificus Type Strain pht-3B.</title>
        <authorList>
            <person name="Lai Q."/>
            <person name="Li G."/>
            <person name="Shao Z."/>
        </authorList>
    </citation>
    <scope>NUCLEOTIDE SEQUENCE [LARGE SCALE GENOMIC DNA]</scope>
    <source>
        <strain evidence="7">pht-3B</strain>
    </source>
</reference>
<evidence type="ECO:0000256" key="3">
    <source>
        <dbReference type="ARBA" id="ARBA00022989"/>
    </source>
</evidence>
<gene>
    <name evidence="6" type="ORF">NA2_16023</name>
</gene>
<feature type="transmembrane region" description="Helical" evidence="5">
    <location>
        <begin position="147"/>
        <end position="167"/>
    </location>
</feature>
<evidence type="ECO:0000256" key="1">
    <source>
        <dbReference type="ARBA" id="ARBA00004141"/>
    </source>
</evidence>
<name>K2N0L4_9HYPH</name>
<dbReference type="EMBL" id="AMRM01000019">
    <property type="protein sequence ID" value="EKF17773.1"/>
    <property type="molecule type" value="Genomic_DNA"/>
</dbReference>
<evidence type="ECO:0000313" key="6">
    <source>
        <dbReference type="EMBL" id="EKF17773.1"/>
    </source>
</evidence>
<sequence>MSLSAPTGKTQTFGAALLALGMAATVGTALGFEHIGGYLPCLLCIEQRTPYYIGAPLMLLAFLASWLKAPPVVTRGLLAVGGALMLYGMGLGAYHAGVEWGWWEGPADCGVAVMPSSRAGGNLLDQLNAVIPPSCSQAAGRFLGLSFAGWNVLASALWAAIALRAAFRR</sequence>
<keyword evidence="4 5" id="KW-0472">Membrane</keyword>
<protein>
    <recommendedName>
        <fullName evidence="8">Disulfide bond formation protein B</fullName>
    </recommendedName>
</protein>
<dbReference type="InterPro" id="IPR023380">
    <property type="entry name" value="DsbB-like_sf"/>
</dbReference>
<dbReference type="GO" id="GO:0006457">
    <property type="term" value="P:protein folding"/>
    <property type="evidence" value="ECO:0007669"/>
    <property type="project" value="InterPro"/>
</dbReference>
<keyword evidence="2 5" id="KW-0812">Transmembrane</keyword>
<evidence type="ECO:0000313" key="7">
    <source>
        <dbReference type="Proteomes" id="UP000006786"/>
    </source>
</evidence>
<proteinExistence type="predicted"/>
<dbReference type="OrthoDB" id="9808637at2"/>
<dbReference type="Pfam" id="PF02600">
    <property type="entry name" value="DsbB"/>
    <property type="match status" value="1"/>
</dbReference>
<dbReference type="GO" id="GO:0016020">
    <property type="term" value="C:membrane"/>
    <property type="evidence" value="ECO:0007669"/>
    <property type="project" value="UniProtKB-SubCell"/>
</dbReference>
<dbReference type="Proteomes" id="UP000006786">
    <property type="component" value="Unassembled WGS sequence"/>
</dbReference>
<organism evidence="6 7">
    <name type="scientific">Nitratireductor pacificus pht-3B</name>
    <dbReference type="NCBI Taxonomy" id="391937"/>
    <lineage>
        <taxon>Bacteria</taxon>
        <taxon>Pseudomonadati</taxon>
        <taxon>Pseudomonadota</taxon>
        <taxon>Alphaproteobacteria</taxon>
        <taxon>Hyphomicrobiales</taxon>
        <taxon>Phyllobacteriaceae</taxon>
        <taxon>Nitratireductor</taxon>
    </lineage>
</organism>
<evidence type="ECO:0000256" key="5">
    <source>
        <dbReference type="SAM" id="Phobius"/>
    </source>
</evidence>
<feature type="transmembrane region" description="Helical" evidence="5">
    <location>
        <begin position="12"/>
        <end position="31"/>
    </location>
</feature>
<dbReference type="RefSeq" id="WP_008598088.1">
    <property type="nucleotide sequence ID" value="NZ_AMRM01000019.1"/>
</dbReference>
<dbReference type="eggNOG" id="COG1495">
    <property type="taxonomic scope" value="Bacteria"/>
</dbReference>
<dbReference type="GO" id="GO:0015035">
    <property type="term" value="F:protein-disulfide reductase activity"/>
    <property type="evidence" value="ECO:0007669"/>
    <property type="project" value="InterPro"/>
</dbReference>
<dbReference type="PIRSF" id="PIRSF033913">
    <property type="entry name" value="S-S_format_DsbB"/>
    <property type="match status" value="1"/>
</dbReference>
<dbReference type="AlphaFoldDB" id="K2N0L4"/>
<evidence type="ECO:0000256" key="2">
    <source>
        <dbReference type="ARBA" id="ARBA00022692"/>
    </source>
</evidence>
<evidence type="ECO:0000256" key="4">
    <source>
        <dbReference type="ARBA" id="ARBA00023136"/>
    </source>
</evidence>